<sequence>MSEAAIALNRFGLGARPDQASPDDPRRWLTAQIDRYRPASAPIAAAPTSAAVSLDLVAYQAEQRNIRQTMGPRQSAQASAMASGANAAPVMADSPAPGPVQPQAMAPGRSPEMPLAMPAVRDARMAARQEARRAAQDRYVALVGARTNAALITDTPFAERLVHFWSNHFAVSADKLELVGLAGTLEMEAIRPHVMGRFADMLFAVERHPAMLLYLDQAVSVGPDSPLGIRIAGRGRRKVGLNENLAREIMELHTLGVRTGYTQADVTEFARAMTGWTVGGIGGGPGARLAGQATPGSFVFAAAIHQPGARTIVGKSYPEGGEAQAQAVLANLAVHPATAHHIATKLARHFAADTPPPAMVARLEQAFLSSGGDLPTVYRALIASPEAWTPAPAKFRTPWEWTIAAYRALGTSEVRPQTMLGLMNQLGQPVWKPGQPIGYDDTAPSWAGPDAIMRRVEAAERFAARSGATVDARALAPRLFPAAVSPATTQALSRAESPAQALALLLISPEMMRR</sequence>
<accession>A0ABP3T4J4</accession>
<dbReference type="EMBL" id="BAAAES010000008">
    <property type="protein sequence ID" value="GAA0668476.1"/>
    <property type="molecule type" value="Genomic_DNA"/>
</dbReference>
<evidence type="ECO:0000256" key="1">
    <source>
        <dbReference type="SAM" id="MobiDB-lite"/>
    </source>
</evidence>
<evidence type="ECO:0000313" key="2">
    <source>
        <dbReference type="EMBL" id="GAA0668476.1"/>
    </source>
</evidence>
<feature type="region of interest" description="Disordered" evidence="1">
    <location>
        <begin position="88"/>
        <end position="107"/>
    </location>
</feature>
<evidence type="ECO:0000313" key="3">
    <source>
        <dbReference type="Proteomes" id="UP001500238"/>
    </source>
</evidence>
<dbReference type="Pfam" id="PF08811">
    <property type="entry name" value="DUF1800"/>
    <property type="match status" value="1"/>
</dbReference>
<organism evidence="2 3">
    <name type="scientific">Sphingomonas insulae</name>
    <dbReference type="NCBI Taxonomy" id="424800"/>
    <lineage>
        <taxon>Bacteria</taxon>
        <taxon>Pseudomonadati</taxon>
        <taxon>Pseudomonadota</taxon>
        <taxon>Alphaproteobacteria</taxon>
        <taxon>Sphingomonadales</taxon>
        <taxon>Sphingomonadaceae</taxon>
        <taxon>Sphingomonas</taxon>
    </lineage>
</organism>
<gene>
    <name evidence="2" type="ORF">GCM10009102_18430</name>
</gene>
<comment type="caution">
    <text evidence="2">The sequence shown here is derived from an EMBL/GenBank/DDBJ whole genome shotgun (WGS) entry which is preliminary data.</text>
</comment>
<reference evidence="3" key="1">
    <citation type="journal article" date="2019" name="Int. J. Syst. Evol. Microbiol.">
        <title>The Global Catalogue of Microorganisms (GCM) 10K type strain sequencing project: providing services to taxonomists for standard genome sequencing and annotation.</title>
        <authorList>
            <consortium name="The Broad Institute Genomics Platform"/>
            <consortium name="The Broad Institute Genome Sequencing Center for Infectious Disease"/>
            <person name="Wu L."/>
            <person name="Ma J."/>
        </authorList>
    </citation>
    <scope>NUCLEOTIDE SEQUENCE [LARGE SCALE GENOMIC DNA]</scope>
    <source>
        <strain evidence="3">JCM 14603</strain>
    </source>
</reference>
<dbReference type="RefSeq" id="WP_249054935.1">
    <property type="nucleotide sequence ID" value="NZ_BAAAES010000008.1"/>
</dbReference>
<proteinExistence type="predicted"/>
<dbReference type="Proteomes" id="UP001500238">
    <property type="component" value="Unassembled WGS sequence"/>
</dbReference>
<dbReference type="InterPro" id="IPR014917">
    <property type="entry name" value="DUF1800"/>
</dbReference>
<keyword evidence="3" id="KW-1185">Reference proteome</keyword>
<name>A0ABP3T4J4_9SPHN</name>
<protein>
    <submittedName>
        <fullName evidence="2">DUF1800 family protein</fullName>
    </submittedName>
</protein>